<dbReference type="InterPro" id="IPR029058">
    <property type="entry name" value="AB_hydrolase_fold"/>
</dbReference>
<evidence type="ECO:0000313" key="2">
    <source>
        <dbReference type="Proteomes" id="UP000318693"/>
    </source>
</evidence>
<keyword evidence="1" id="KW-0378">Hydrolase</keyword>
<dbReference type="GO" id="GO:0016787">
    <property type="term" value="F:hydrolase activity"/>
    <property type="evidence" value="ECO:0007669"/>
    <property type="project" value="UniProtKB-KW"/>
</dbReference>
<sequence>MRIFDGDAGRVAIIFPGAGYTPDRPLLHYARTIVRDAGWSGRDVWWPELPQEGSDALGTMVRDIAWRELHSDASPTQRLVIGKSLGSLTAPLAADLNVPGIWLTPLMRNPDVLDGLARQQAPTLLVGGTADQLWDGDAARRTGHQVLEIEGANHSLEFAGDARRSVTALLDVVAAMAQFVAELDPPA</sequence>
<comment type="caution">
    <text evidence="1">The sequence shown here is derived from an EMBL/GenBank/DDBJ whole genome shotgun (WGS) entry which is preliminary data.</text>
</comment>
<proteinExistence type="predicted"/>
<dbReference type="SUPFAM" id="SSF53474">
    <property type="entry name" value="alpha/beta-Hydrolases"/>
    <property type="match status" value="1"/>
</dbReference>
<dbReference type="RefSeq" id="WP_143419383.1">
    <property type="nucleotide sequence ID" value="NZ_VJXR01000059.1"/>
</dbReference>
<dbReference type="AlphaFoldDB" id="A0A552WMK1"/>
<reference evidence="1 2" key="1">
    <citation type="submission" date="2019-07" db="EMBL/GenBank/DDBJ databases">
        <title>Georgenia wutianyii sp. nov. and Georgenia *** sp. nov. isolated from plateau pika (Ochotona curzoniae) in the Qinghai-Tibet plateau of China.</title>
        <authorList>
            <person name="Tian Z."/>
        </authorList>
    </citation>
    <scope>NUCLEOTIDE SEQUENCE [LARGE SCALE GENOMIC DNA]</scope>
    <source>
        <strain evidence="1 2">Z446</strain>
    </source>
</reference>
<organism evidence="1 2">
    <name type="scientific">Georgenia yuyongxinii</name>
    <dbReference type="NCBI Taxonomy" id="2589797"/>
    <lineage>
        <taxon>Bacteria</taxon>
        <taxon>Bacillati</taxon>
        <taxon>Actinomycetota</taxon>
        <taxon>Actinomycetes</taxon>
        <taxon>Micrococcales</taxon>
        <taxon>Bogoriellaceae</taxon>
        <taxon>Georgenia</taxon>
    </lineage>
</organism>
<evidence type="ECO:0000313" key="1">
    <source>
        <dbReference type="EMBL" id="TRW43957.1"/>
    </source>
</evidence>
<dbReference type="EMBL" id="VJXR01000059">
    <property type="protein sequence ID" value="TRW43957.1"/>
    <property type="molecule type" value="Genomic_DNA"/>
</dbReference>
<keyword evidence="2" id="KW-1185">Reference proteome</keyword>
<dbReference type="Proteomes" id="UP000318693">
    <property type="component" value="Unassembled WGS sequence"/>
</dbReference>
<dbReference type="Gene3D" id="3.40.50.1820">
    <property type="entry name" value="alpha/beta hydrolase"/>
    <property type="match status" value="1"/>
</dbReference>
<protein>
    <submittedName>
        <fullName evidence="1">Alpha/beta hydrolase</fullName>
    </submittedName>
</protein>
<gene>
    <name evidence="1" type="ORF">FJ693_15550</name>
</gene>
<name>A0A552WMK1_9MICO</name>
<accession>A0A552WMK1</accession>